<dbReference type="PROSITE" id="PS50885">
    <property type="entry name" value="HAMP"/>
    <property type="match status" value="2"/>
</dbReference>
<proteinExistence type="inferred from homology"/>
<dbReference type="RefSeq" id="WP_247259779.1">
    <property type="nucleotide sequence ID" value="NZ_JALJQZ010000004.1"/>
</dbReference>
<keyword evidence="3" id="KW-0807">Transducer</keyword>
<dbReference type="SMART" id="SM00283">
    <property type="entry name" value="MA"/>
    <property type="match status" value="1"/>
</dbReference>
<dbReference type="InterPro" id="IPR003660">
    <property type="entry name" value="HAMP_dom"/>
</dbReference>
<comment type="caution">
    <text evidence="9">The sequence shown here is derived from an EMBL/GenBank/DDBJ whole genome shotgun (WGS) entry which is preliminary data.</text>
</comment>
<dbReference type="InterPro" id="IPR004090">
    <property type="entry name" value="Chemotax_Me-accpt_rcpt"/>
</dbReference>
<comment type="similarity">
    <text evidence="2">Belongs to the methyl-accepting chemotaxis (MCP) protein family.</text>
</comment>
<feature type="region of interest" description="Disordered" evidence="5">
    <location>
        <begin position="611"/>
        <end position="647"/>
    </location>
</feature>
<dbReference type="SUPFAM" id="SSF58104">
    <property type="entry name" value="Methyl-accepting chemotaxis protein (MCP) signaling domain"/>
    <property type="match status" value="1"/>
</dbReference>
<dbReference type="Pfam" id="PF00672">
    <property type="entry name" value="HAMP"/>
    <property type="match status" value="1"/>
</dbReference>
<reference evidence="10" key="1">
    <citation type="journal article" date="2019" name="Int. J. Syst. Evol. Microbiol.">
        <title>The Global Catalogue of Microorganisms (GCM) 10K type strain sequencing project: providing services to taxonomists for standard genome sequencing and annotation.</title>
        <authorList>
            <consortium name="The Broad Institute Genomics Platform"/>
            <consortium name="The Broad Institute Genome Sequencing Center for Infectious Disease"/>
            <person name="Wu L."/>
            <person name="Ma J."/>
        </authorList>
    </citation>
    <scope>NUCLEOTIDE SEQUENCE [LARGE SCALE GENOMIC DNA]</scope>
    <source>
        <strain evidence="10">TBRC 5781</strain>
    </source>
</reference>
<feature type="coiled-coil region" evidence="4">
    <location>
        <begin position="255"/>
        <end position="295"/>
    </location>
</feature>
<dbReference type="Gene3D" id="1.10.287.950">
    <property type="entry name" value="Methyl-accepting chemotaxis protein"/>
    <property type="match status" value="1"/>
</dbReference>
<dbReference type="PANTHER" id="PTHR43531:SF11">
    <property type="entry name" value="METHYL-ACCEPTING CHEMOTAXIS PROTEIN 3"/>
    <property type="match status" value="1"/>
</dbReference>
<organism evidence="9 10">
    <name type="scientific">Rhizobium lemnae</name>
    <dbReference type="NCBI Taxonomy" id="1214924"/>
    <lineage>
        <taxon>Bacteria</taxon>
        <taxon>Pseudomonadati</taxon>
        <taxon>Pseudomonadota</taxon>
        <taxon>Alphaproteobacteria</taxon>
        <taxon>Hyphomicrobiales</taxon>
        <taxon>Rhizobiaceae</taxon>
        <taxon>Rhizobium/Agrobacterium group</taxon>
        <taxon>Rhizobium</taxon>
    </lineage>
</organism>
<dbReference type="Gene3D" id="6.10.340.10">
    <property type="match status" value="1"/>
</dbReference>
<dbReference type="SUPFAM" id="SSF158472">
    <property type="entry name" value="HAMP domain-like"/>
    <property type="match status" value="1"/>
</dbReference>
<keyword evidence="1" id="KW-0145">Chemotaxis</keyword>
<dbReference type="Proteomes" id="UP001595697">
    <property type="component" value="Unassembled WGS sequence"/>
</dbReference>
<evidence type="ECO:0000256" key="6">
    <source>
        <dbReference type="SAM" id="Phobius"/>
    </source>
</evidence>
<dbReference type="SMART" id="SM00304">
    <property type="entry name" value="HAMP"/>
    <property type="match status" value="2"/>
</dbReference>
<feature type="transmembrane region" description="Helical" evidence="6">
    <location>
        <begin position="12"/>
        <end position="32"/>
    </location>
</feature>
<dbReference type="CDD" id="cd06225">
    <property type="entry name" value="HAMP"/>
    <property type="match status" value="1"/>
</dbReference>
<evidence type="ECO:0000256" key="4">
    <source>
        <dbReference type="SAM" id="Coils"/>
    </source>
</evidence>
<dbReference type="PANTHER" id="PTHR43531">
    <property type="entry name" value="PROTEIN ICFG"/>
    <property type="match status" value="1"/>
</dbReference>
<sequence length="647" mass="69970">MVFPTISVSKKIYIASGLAISMIAGLIVNDYLAQAAITDAEGVVQREQIIFDGIAQAEKTLLQLQIYLRDISLADTPDELDKALSQIAPVSEAGQRGLDESIRIAMKPDVLKDIQTSLKEYAKASTVVANYVRDNNFTNLKQLDAFRAQSTVPISTAAKKAIDASITNAKHFTQEAKDRLAETKVKQRWISDLIEFSILGVLLLTAFVLWRSVIKPIKDLTDATVRLSQGDTNVSFTLANQRDEIGMMYAALETFRDATVANAQLQKEAEEMRQRTDAERQAAQALAEAQADERLRVATGGLARGLKLLANGDLSFQLEEKFSPEFEPLRLDFNQSVKQLNDTLSAVSQSIALIDTGSNEIAVGANQLSKRTEQQAASLEETAAAVEEITSNVKNSTQRTQDARQVASQAKLSANESSEVVALAEEAMKRIEGSSQQISNIIGVIDEIAFQTNLLALNAGVEAARAGEAGKGFAVVAQEVRELAQRSATAAKEIKALIQNSTGEVSSGVDLVRKTGETLRTIGSLIVEMNAHMDVIALSAKEQFTGLSEVNQAVSSMDQTTQQNAAMVEESSAASNALMDEVAKLRGLIAQFSLATSRHKHKEDDVVLAARNPKASTARPDHRVTAPAPRLRAVGQGRSAGESWEEF</sequence>
<evidence type="ECO:0000256" key="3">
    <source>
        <dbReference type="PROSITE-ProRule" id="PRU00284"/>
    </source>
</evidence>
<gene>
    <name evidence="9" type="ORF">ACFOVS_15505</name>
</gene>
<dbReference type="InterPro" id="IPR004089">
    <property type="entry name" value="MCPsignal_dom"/>
</dbReference>
<name>A0ABV8EBY4_9HYPH</name>
<dbReference type="PRINTS" id="PR00260">
    <property type="entry name" value="CHEMTRNSDUCR"/>
</dbReference>
<dbReference type="Pfam" id="PF00015">
    <property type="entry name" value="MCPsignal"/>
    <property type="match status" value="1"/>
</dbReference>
<dbReference type="CDD" id="cd11386">
    <property type="entry name" value="MCP_signal"/>
    <property type="match status" value="1"/>
</dbReference>
<feature type="domain" description="HAMP" evidence="8">
    <location>
        <begin position="211"/>
        <end position="264"/>
    </location>
</feature>
<keyword evidence="6" id="KW-0812">Transmembrane</keyword>
<keyword evidence="10" id="KW-1185">Reference proteome</keyword>
<evidence type="ECO:0000256" key="2">
    <source>
        <dbReference type="ARBA" id="ARBA00029447"/>
    </source>
</evidence>
<accession>A0ABV8EBY4</accession>
<protein>
    <submittedName>
        <fullName evidence="9">Methyl-accepting chemotaxis protein</fullName>
    </submittedName>
</protein>
<evidence type="ECO:0000313" key="10">
    <source>
        <dbReference type="Proteomes" id="UP001595697"/>
    </source>
</evidence>
<evidence type="ECO:0000256" key="1">
    <source>
        <dbReference type="ARBA" id="ARBA00022500"/>
    </source>
</evidence>
<keyword evidence="6" id="KW-0472">Membrane</keyword>
<evidence type="ECO:0000313" key="9">
    <source>
        <dbReference type="EMBL" id="MFC3969520.1"/>
    </source>
</evidence>
<keyword evidence="4" id="KW-0175">Coiled coil</keyword>
<dbReference type="PROSITE" id="PS50111">
    <property type="entry name" value="CHEMOTAXIS_TRANSDUC_2"/>
    <property type="match status" value="1"/>
</dbReference>
<evidence type="ECO:0000259" key="8">
    <source>
        <dbReference type="PROSITE" id="PS50885"/>
    </source>
</evidence>
<dbReference type="InterPro" id="IPR051310">
    <property type="entry name" value="MCP_chemotaxis"/>
</dbReference>
<evidence type="ECO:0000259" key="7">
    <source>
        <dbReference type="PROSITE" id="PS50111"/>
    </source>
</evidence>
<dbReference type="EMBL" id="JBHSBD010000065">
    <property type="protein sequence ID" value="MFC3969520.1"/>
    <property type="molecule type" value="Genomic_DNA"/>
</dbReference>
<keyword evidence="6" id="KW-1133">Transmembrane helix</keyword>
<feature type="domain" description="HAMP" evidence="8">
    <location>
        <begin position="293"/>
        <end position="345"/>
    </location>
</feature>
<feature type="domain" description="Methyl-accepting transducer" evidence="7">
    <location>
        <begin position="350"/>
        <end position="579"/>
    </location>
</feature>
<evidence type="ECO:0000256" key="5">
    <source>
        <dbReference type="SAM" id="MobiDB-lite"/>
    </source>
</evidence>